<keyword evidence="3" id="KW-1185">Reference proteome</keyword>
<evidence type="ECO:0000259" key="1">
    <source>
        <dbReference type="Pfam" id="PF01593"/>
    </source>
</evidence>
<gene>
    <name evidence="2" type="ORF">QBC37DRAFT_409470</name>
</gene>
<dbReference type="Gene3D" id="3.50.50.60">
    <property type="entry name" value="FAD/NAD(P)-binding domain"/>
    <property type="match status" value="1"/>
</dbReference>
<name>A0AAN6YIC2_9PEZI</name>
<dbReference type="Proteomes" id="UP001301769">
    <property type="component" value="Unassembled WGS sequence"/>
</dbReference>
<dbReference type="EMBL" id="MU858047">
    <property type="protein sequence ID" value="KAK4219659.1"/>
    <property type="molecule type" value="Genomic_DNA"/>
</dbReference>
<sequence>MRLINRKPYICHVLTILAYNSSSRGAHKKTSRIYQDLKSARGQAPIGSLDNKIGQLRSLSIMDRVREEDSLDRTRKPHIGVVGAGLAGLRGADVLLSHGFRVTILEARNRVGGRMYQETLSNGHIIDMGPNWIHGTKENPMLELAAETDTAVSNGEENTSCVFDEDGQLLPLKDGEMFSTIMWDIVGEAFKYSNQSGSEIDVHRSLRDYFEEQAQVKFPDTEDDYERKRQLLLQTAELWGSFIGSPVEKQSLKFLWLEECIDGENPFCAGTYSKILEKIAHPALNGASIQFNTRVTEIQGKSTTANNTVVVKTADGRRLEFDELLLTTPLGWLKQNTHVFRPPLPDRLTRAINSIGYGCLEKVYISFPKSFWLTPDEKGQIMQGFYQWLSPKYASDTNPNRWTQELVELGSLDGPSAHPTLLFYIYGEQSKHLTSQVRARSTKKEKDEFLISYFKPYYSRLPSYKEDDPDCQPVDCVSTDWLGDDLAGNGSYCNFPVGLEEGDEDLLTMRAGVPSEGIWLAGEHTAPFVAVGTATGAYWSGEDVGRRIVKSYGKYNKVDEGPETA</sequence>
<proteinExistence type="predicted"/>
<dbReference type="InterPro" id="IPR002937">
    <property type="entry name" value="Amino_oxidase"/>
</dbReference>
<dbReference type="GO" id="GO:0016491">
    <property type="term" value="F:oxidoreductase activity"/>
    <property type="evidence" value="ECO:0007669"/>
    <property type="project" value="InterPro"/>
</dbReference>
<dbReference type="GO" id="GO:0003682">
    <property type="term" value="F:chromatin binding"/>
    <property type="evidence" value="ECO:0007669"/>
    <property type="project" value="TreeGrafter"/>
</dbReference>
<dbReference type="SUPFAM" id="SSF54373">
    <property type="entry name" value="FAD-linked reductases, C-terminal domain"/>
    <property type="match status" value="1"/>
</dbReference>
<dbReference type="SUPFAM" id="SSF51905">
    <property type="entry name" value="FAD/NAD(P)-binding domain"/>
    <property type="match status" value="1"/>
</dbReference>
<protein>
    <submittedName>
        <fullName evidence="2">Peroxisomal N(1)-acetyl-spermine/spermidine oxidase</fullName>
    </submittedName>
</protein>
<dbReference type="InterPro" id="IPR050281">
    <property type="entry name" value="Flavin_monoamine_oxidase"/>
</dbReference>
<accession>A0AAN6YIC2</accession>
<reference evidence="2" key="1">
    <citation type="journal article" date="2023" name="Mol. Phylogenet. Evol.">
        <title>Genome-scale phylogeny and comparative genomics of the fungal order Sordariales.</title>
        <authorList>
            <person name="Hensen N."/>
            <person name="Bonometti L."/>
            <person name="Westerberg I."/>
            <person name="Brannstrom I.O."/>
            <person name="Guillou S."/>
            <person name="Cros-Aarteil S."/>
            <person name="Calhoun S."/>
            <person name="Haridas S."/>
            <person name="Kuo A."/>
            <person name="Mondo S."/>
            <person name="Pangilinan J."/>
            <person name="Riley R."/>
            <person name="LaButti K."/>
            <person name="Andreopoulos B."/>
            <person name="Lipzen A."/>
            <person name="Chen C."/>
            <person name="Yan M."/>
            <person name="Daum C."/>
            <person name="Ng V."/>
            <person name="Clum A."/>
            <person name="Steindorff A."/>
            <person name="Ohm R.A."/>
            <person name="Martin F."/>
            <person name="Silar P."/>
            <person name="Natvig D.O."/>
            <person name="Lalanne C."/>
            <person name="Gautier V."/>
            <person name="Ament-Velasquez S.L."/>
            <person name="Kruys A."/>
            <person name="Hutchinson M.I."/>
            <person name="Powell A.J."/>
            <person name="Barry K."/>
            <person name="Miller A.N."/>
            <person name="Grigoriev I.V."/>
            <person name="Debuchy R."/>
            <person name="Gladieux P."/>
            <person name="Hiltunen Thoren M."/>
            <person name="Johannesson H."/>
        </authorList>
    </citation>
    <scope>NUCLEOTIDE SEQUENCE</scope>
    <source>
        <strain evidence="2">PSN293</strain>
    </source>
</reference>
<dbReference type="GO" id="GO:0050660">
    <property type="term" value="F:flavin adenine dinucleotide binding"/>
    <property type="evidence" value="ECO:0007669"/>
    <property type="project" value="TreeGrafter"/>
</dbReference>
<dbReference type="GO" id="GO:0006338">
    <property type="term" value="P:chromatin remodeling"/>
    <property type="evidence" value="ECO:0007669"/>
    <property type="project" value="TreeGrafter"/>
</dbReference>
<evidence type="ECO:0000313" key="3">
    <source>
        <dbReference type="Proteomes" id="UP001301769"/>
    </source>
</evidence>
<dbReference type="InterPro" id="IPR036188">
    <property type="entry name" value="FAD/NAD-bd_sf"/>
</dbReference>
<feature type="domain" description="Amine oxidase" evidence="1">
    <location>
        <begin position="86"/>
        <end position="548"/>
    </location>
</feature>
<reference evidence="2" key="2">
    <citation type="submission" date="2023-05" db="EMBL/GenBank/DDBJ databases">
        <authorList>
            <consortium name="Lawrence Berkeley National Laboratory"/>
            <person name="Steindorff A."/>
            <person name="Hensen N."/>
            <person name="Bonometti L."/>
            <person name="Westerberg I."/>
            <person name="Brannstrom I.O."/>
            <person name="Guillou S."/>
            <person name="Cros-Aarteil S."/>
            <person name="Calhoun S."/>
            <person name="Haridas S."/>
            <person name="Kuo A."/>
            <person name="Mondo S."/>
            <person name="Pangilinan J."/>
            <person name="Riley R."/>
            <person name="Labutti K."/>
            <person name="Andreopoulos B."/>
            <person name="Lipzen A."/>
            <person name="Chen C."/>
            <person name="Yanf M."/>
            <person name="Daum C."/>
            <person name="Ng V."/>
            <person name="Clum A."/>
            <person name="Ohm R."/>
            <person name="Martin F."/>
            <person name="Silar P."/>
            <person name="Natvig D."/>
            <person name="Lalanne C."/>
            <person name="Gautier V."/>
            <person name="Ament-Velasquez S.L."/>
            <person name="Kruys A."/>
            <person name="Hutchinson M.I."/>
            <person name="Powell A.J."/>
            <person name="Barry K."/>
            <person name="Miller A.N."/>
            <person name="Grigoriev I.V."/>
            <person name="Debuchy R."/>
            <person name="Gladieux P."/>
            <person name="Thoren M.H."/>
            <person name="Johannesson H."/>
        </authorList>
    </citation>
    <scope>NUCLEOTIDE SEQUENCE</scope>
    <source>
        <strain evidence="2">PSN293</strain>
    </source>
</reference>
<dbReference type="PANTHER" id="PTHR10742">
    <property type="entry name" value="FLAVIN MONOAMINE OXIDASE"/>
    <property type="match status" value="1"/>
</dbReference>
<comment type="caution">
    <text evidence="2">The sequence shown here is derived from an EMBL/GenBank/DDBJ whole genome shotgun (WGS) entry which is preliminary data.</text>
</comment>
<dbReference type="Pfam" id="PF01593">
    <property type="entry name" value="Amino_oxidase"/>
    <property type="match status" value="1"/>
</dbReference>
<evidence type="ECO:0000313" key="2">
    <source>
        <dbReference type="EMBL" id="KAK4219659.1"/>
    </source>
</evidence>
<organism evidence="2 3">
    <name type="scientific">Rhypophila decipiens</name>
    <dbReference type="NCBI Taxonomy" id="261697"/>
    <lineage>
        <taxon>Eukaryota</taxon>
        <taxon>Fungi</taxon>
        <taxon>Dikarya</taxon>
        <taxon>Ascomycota</taxon>
        <taxon>Pezizomycotina</taxon>
        <taxon>Sordariomycetes</taxon>
        <taxon>Sordariomycetidae</taxon>
        <taxon>Sordariales</taxon>
        <taxon>Naviculisporaceae</taxon>
        <taxon>Rhypophila</taxon>
    </lineage>
</organism>
<dbReference type="Gene3D" id="3.90.660.10">
    <property type="match status" value="1"/>
</dbReference>
<dbReference type="AlphaFoldDB" id="A0AAN6YIC2"/>
<dbReference type="PANTHER" id="PTHR10742:SF414">
    <property type="entry name" value="CONTAINING AMINE OXIDASE, PUTATIVE (AFU_ORTHOLOGUE AFUA_3G12150)-RELATED"/>
    <property type="match status" value="1"/>
</dbReference>